<sequence length="192" mass="22080">MKLTRNEKKRPNPPANPCLAGIQETTEWSQFRTGANAAERDSMEELKSELVKSEAFLVNNDVKKEVELVHPWPEWIELMERLVQQNYFDHRRKDEDGMIEGLGFDLSGAATEDHKGLDFTRDFRTVQAAVVNFGRDRFDILRSLLRQDLQILVGYGCPSADKKVVFSGKLLRTKEISSRKKDELQSEGTFFD</sequence>
<gene>
    <name evidence="2" type="ORF">Slati_1511200</name>
</gene>
<reference evidence="2" key="2">
    <citation type="journal article" date="2024" name="Plant">
        <title>Genomic evolution and insights into agronomic trait innovations of Sesamum species.</title>
        <authorList>
            <person name="Miao H."/>
            <person name="Wang L."/>
            <person name="Qu L."/>
            <person name="Liu H."/>
            <person name="Sun Y."/>
            <person name="Le M."/>
            <person name="Wang Q."/>
            <person name="Wei S."/>
            <person name="Zheng Y."/>
            <person name="Lin W."/>
            <person name="Duan Y."/>
            <person name="Cao H."/>
            <person name="Xiong S."/>
            <person name="Wang X."/>
            <person name="Wei L."/>
            <person name="Li C."/>
            <person name="Ma Q."/>
            <person name="Ju M."/>
            <person name="Zhao R."/>
            <person name="Li G."/>
            <person name="Mu C."/>
            <person name="Tian Q."/>
            <person name="Mei H."/>
            <person name="Zhang T."/>
            <person name="Gao T."/>
            <person name="Zhang H."/>
        </authorList>
    </citation>
    <scope>NUCLEOTIDE SEQUENCE</scope>
    <source>
        <strain evidence="2">KEN1</strain>
    </source>
</reference>
<feature type="region of interest" description="Disordered" evidence="1">
    <location>
        <begin position="1"/>
        <end position="20"/>
    </location>
</feature>
<proteinExistence type="predicted"/>
<protein>
    <submittedName>
        <fullName evidence="2">Uncharacterized protein</fullName>
    </submittedName>
</protein>
<comment type="caution">
    <text evidence="2">The sequence shown here is derived from an EMBL/GenBank/DDBJ whole genome shotgun (WGS) entry which is preliminary data.</text>
</comment>
<reference evidence="2" key="1">
    <citation type="submission" date="2020-06" db="EMBL/GenBank/DDBJ databases">
        <authorList>
            <person name="Li T."/>
            <person name="Hu X."/>
            <person name="Zhang T."/>
            <person name="Song X."/>
            <person name="Zhang H."/>
            <person name="Dai N."/>
            <person name="Sheng W."/>
            <person name="Hou X."/>
            <person name="Wei L."/>
        </authorList>
    </citation>
    <scope>NUCLEOTIDE SEQUENCE</scope>
    <source>
        <strain evidence="2">KEN1</strain>
        <tissue evidence="2">Leaf</tissue>
    </source>
</reference>
<organism evidence="2">
    <name type="scientific">Sesamum latifolium</name>
    <dbReference type="NCBI Taxonomy" id="2727402"/>
    <lineage>
        <taxon>Eukaryota</taxon>
        <taxon>Viridiplantae</taxon>
        <taxon>Streptophyta</taxon>
        <taxon>Embryophyta</taxon>
        <taxon>Tracheophyta</taxon>
        <taxon>Spermatophyta</taxon>
        <taxon>Magnoliopsida</taxon>
        <taxon>eudicotyledons</taxon>
        <taxon>Gunneridae</taxon>
        <taxon>Pentapetalae</taxon>
        <taxon>asterids</taxon>
        <taxon>lamiids</taxon>
        <taxon>Lamiales</taxon>
        <taxon>Pedaliaceae</taxon>
        <taxon>Sesamum</taxon>
    </lineage>
</organism>
<evidence type="ECO:0000256" key="1">
    <source>
        <dbReference type="SAM" id="MobiDB-lite"/>
    </source>
</evidence>
<name>A0AAW2X6Q0_9LAMI</name>
<accession>A0AAW2X6Q0</accession>
<dbReference type="AlphaFoldDB" id="A0AAW2X6Q0"/>
<evidence type="ECO:0000313" key="2">
    <source>
        <dbReference type="EMBL" id="KAL0449548.1"/>
    </source>
</evidence>
<dbReference type="EMBL" id="JACGWN010000005">
    <property type="protein sequence ID" value="KAL0449548.1"/>
    <property type="molecule type" value="Genomic_DNA"/>
</dbReference>
<feature type="compositionally biased region" description="Basic and acidic residues" evidence="1">
    <location>
        <begin position="1"/>
        <end position="10"/>
    </location>
</feature>